<organism evidence="2 3">
    <name type="scientific">Methylocaldum szegediense</name>
    <dbReference type="NCBI Taxonomy" id="73780"/>
    <lineage>
        <taxon>Bacteria</taxon>
        <taxon>Pseudomonadati</taxon>
        <taxon>Pseudomonadota</taxon>
        <taxon>Gammaproteobacteria</taxon>
        <taxon>Methylococcales</taxon>
        <taxon>Methylococcaceae</taxon>
        <taxon>Methylocaldum</taxon>
    </lineage>
</organism>
<evidence type="ECO:0000313" key="2">
    <source>
        <dbReference type="EMBL" id="CAI8874162.1"/>
    </source>
</evidence>
<name>A0ABM9I467_9GAMM</name>
<feature type="compositionally biased region" description="Basic and acidic residues" evidence="1">
    <location>
        <begin position="62"/>
        <end position="72"/>
    </location>
</feature>
<accession>A0ABM9I467</accession>
<feature type="compositionally biased region" description="Basic and acidic residues" evidence="1">
    <location>
        <begin position="39"/>
        <end position="54"/>
    </location>
</feature>
<evidence type="ECO:0000313" key="3">
    <source>
        <dbReference type="Proteomes" id="UP001162030"/>
    </source>
</evidence>
<evidence type="ECO:0000256" key="1">
    <source>
        <dbReference type="SAM" id="MobiDB-lite"/>
    </source>
</evidence>
<protein>
    <recommendedName>
        <fullName evidence="4">Transposase</fullName>
    </recommendedName>
</protein>
<sequence length="72" mass="8420">MSFHHPIYVPINHLFRLRLEAFIAAIDRPAQISSKWQGKKRDEDGFPSKGEERAWVPFRATPSDDLRSRTQI</sequence>
<gene>
    <name evidence="2" type="ORF">MSZNOR_2939</name>
</gene>
<feature type="region of interest" description="Disordered" evidence="1">
    <location>
        <begin position="34"/>
        <end position="72"/>
    </location>
</feature>
<dbReference type="Proteomes" id="UP001162030">
    <property type="component" value="Chromosome"/>
</dbReference>
<keyword evidence="3" id="KW-1185">Reference proteome</keyword>
<dbReference type="EMBL" id="OX458333">
    <property type="protein sequence ID" value="CAI8874162.1"/>
    <property type="molecule type" value="Genomic_DNA"/>
</dbReference>
<proteinExistence type="predicted"/>
<reference evidence="2 3" key="1">
    <citation type="submission" date="2023-03" db="EMBL/GenBank/DDBJ databases">
        <authorList>
            <person name="Pearce D."/>
        </authorList>
    </citation>
    <scope>NUCLEOTIDE SEQUENCE [LARGE SCALE GENOMIC DNA]</scope>
    <source>
        <strain evidence="2">Msz</strain>
    </source>
</reference>
<evidence type="ECO:0008006" key="4">
    <source>
        <dbReference type="Google" id="ProtNLM"/>
    </source>
</evidence>